<name>A0AAW2JUR5_9LAMI</name>
<dbReference type="PROSITE" id="PS50181">
    <property type="entry name" value="FBOX"/>
    <property type="match status" value="1"/>
</dbReference>
<accession>A0AAW2JUR5</accession>
<dbReference type="Gene3D" id="1.20.1280.50">
    <property type="match status" value="1"/>
</dbReference>
<dbReference type="PANTHER" id="PTHR31672">
    <property type="entry name" value="BNACNNG10540D PROTEIN"/>
    <property type="match status" value="1"/>
</dbReference>
<dbReference type="InterPro" id="IPR036047">
    <property type="entry name" value="F-box-like_dom_sf"/>
</dbReference>
<reference evidence="2" key="1">
    <citation type="submission" date="2020-06" db="EMBL/GenBank/DDBJ databases">
        <authorList>
            <person name="Li T."/>
            <person name="Hu X."/>
            <person name="Zhang T."/>
            <person name="Song X."/>
            <person name="Zhang H."/>
            <person name="Dai N."/>
            <person name="Sheng W."/>
            <person name="Hou X."/>
            <person name="Wei L."/>
        </authorList>
    </citation>
    <scope>NUCLEOTIDE SEQUENCE</scope>
    <source>
        <strain evidence="2">KEN8</strain>
        <tissue evidence="2">Leaf</tissue>
    </source>
</reference>
<dbReference type="SMART" id="SM00256">
    <property type="entry name" value="FBOX"/>
    <property type="match status" value="1"/>
</dbReference>
<dbReference type="AlphaFoldDB" id="A0AAW2JUR5"/>
<dbReference type="InterPro" id="IPR001810">
    <property type="entry name" value="F-box_dom"/>
</dbReference>
<comment type="caution">
    <text evidence="2">The sequence shown here is derived from an EMBL/GenBank/DDBJ whole genome shotgun (WGS) entry which is preliminary data.</text>
</comment>
<organism evidence="2">
    <name type="scientific">Sesamum calycinum</name>
    <dbReference type="NCBI Taxonomy" id="2727403"/>
    <lineage>
        <taxon>Eukaryota</taxon>
        <taxon>Viridiplantae</taxon>
        <taxon>Streptophyta</taxon>
        <taxon>Embryophyta</taxon>
        <taxon>Tracheophyta</taxon>
        <taxon>Spermatophyta</taxon>
        <taxon>Magnoliopsida</taxon>
        <taxon>eudicotyledons</taxon>
        <taxon>Gunneridae</taxon>
        <taxon>Pentapetalae</taxon>
        <taxon>asterids</taxon>
        <taxon>lamiids</taxon>
        <taxon>Lamiales</taxon>
        <taxon>Pedaliaceae</taxon>
        <taxon>Sesamum</taxon>
    </lineage>
</organism>
<protein>
    <submittedName>
        <fullName evidence="2">F-box/kelch-repeat protein</fullName>
    </submittedName>
</protein>
<evidence type="ECO:0000313" key="2">
    <source>
        <dbReference type="EMBL" id="KAL0298125.1"/>
    </source>
</evidence>
<gene>
    <name evidence="2" type="ORF">Scaly_2570200</name>
</gene>
<dbReference type="InterPro" id="IPR017451">
    <property type="entry name" value="F-box-assoc_interact_dom"/>
</dbReference>
<sequence length="522" mass="58817">MEFGNLPQEILIEIFSRLPLKSVGKCRCLAKLWRQQLSTPHFIKSHLTHQNHHSHQENLILNTPFDTIYSRSSIKGDTIWKKLPALGLCEWTDIVGSCDGLVFMVLEELEEFEKCLVNPITLQLVKVPESPLALKRKESFSMDGFGYDSCSDDYKVVTLGVWRRVDSSPYEHDVPQRSPYAVCKKALSPGAFVNGALHWLARSRKLGSPSVIAAFNLANEMFDEIAAPNGVDVQSFVFNKLVVLGGCLCMIDGGVYGPMDVWTMKVYGLEQSWTKFRIQVDYDWDIYKPLCFISDEEVVLITHGETLVVYNRANGTLSEMDTNIASGAAMDGCAFVESLVCPAALIGPKSENRESLELMPVKLDSVVIFGRVGCLFLVYVKKWPYTLILFLSTLKNPTSPRNKNYKLSSQFLWAFFRLWKNSFSIAEESGLLGNNTHSCSNGIILNMSDHFLGRDLISGSDHHRFLFNWPVIQDLNLIIFWGRAKDNGYVIGIVYRAHDKKTGQIVAMKQEFYGFLTSGDSP</sequence>
<feature type="domain" description="F-box" evidence="1">
    <location>
        <begin position="1"/>
        <end position="46"/>
    </location>
</feature>
<dbReference type="NCBIfam" id="TIGR01640">
    <property type="entry name" value="F_box_assoc_1"/>
    <property type="match status" value="1"/>
</dbReference>
<dbReference type="Pfam" id="PF00646">
    <property type="entry name" value="F-box"/>
    <property type="match status" value="1"/>
</dbReference>
<proteinExistence type="predicted"/>
<dbReference type="EMBL" id="JACGWM010000817">
    <property type="protein sequence ID" value="KAL0298125.1"/>
    <property type="molecule type" value="Genomic_DNA"/>
</dbReference>
<reference evidence="2" key="2">
    <citation type="journal article" date="2024" name="Plant">
        <title>Genomic evolution and insights into agronomic trait innovations of Sesamum species.</title>
        <authorList>
            <person name="Miao H."/>
            <person name="Wang L."/>
            <person name="Qu L."/>
            <person name="Liu H."/>
            <person name="Sun Y."/>
            <person name="Le M."/>
            <person name="Wang Q."/>
            <person name="Wei S."/>
            <person name="Zheng Y."/>
            <person name="Lin W."/>
            <person name="Duan Y."/>
            <person name="Cao H."/>
            <person name="Xiong S."/>
            <person name="Wang X."/>
            <person name="Wei L."/>
            <person name="Li C."/>
            <person name="Ma Q."/>
            <person name="Ju M."/>
            <person name="Zhao R."/>
            <person name="Li G."/>
            <person name="Mu C."/>
            <person name="Tian Q."/>
            <person name="Mei H."/>
            <person name="Zhang T."/>
            <person name="Gao T."/>
            <person name="Zhang H."/>
        </authorList>
    </citation>
    <scope>NUCLEOTIDE SEQUENCE</scope>
    <source>
        <strain evidence="2">KEN8</strain>
    </source>
</reference>
<dbReference type="Pfam" id="PF07734">
    <property type="entry name" value="FBA_1"/>
    <property type="match status" value="1"/>
</dbReference>
<dbReference type="PANTHER" id="PTHR31672:SF13">
    <property type="entry name" value="F-BOX PROTEIN CPR30-LIKE"/>
    <property type="match status" value="1"/>
</dbReference>
<dbReference type="InterPro" id="IPR050796">
    <property type="entry name" value="SCF_F-box_component"/>
</dbReference>
<dbReference type="InterPro" id="IPR006527">
    <property type="entry name" value="F-box-assoc_dom_typ1"/>
</dbReference>
<evidence type="ECO:0000259" key="1">
    <source>
        <dbReference type="PROSITE" id="PS50181"/>
    </source>
</evidence>
<dbReference type="SUPFAM" id="SSF81383">
    <property type="entry name" value="F-box domain"/>
    <property type="match status" value="1"/>
</dbReference>